<evidence type="ECO:0000256" key="4">
    <source>
        <dbReference type="ARBA" id="ARBA00022842"/>
    </source>
</evidence>
<evidence type="ECO:0000256" key="3">
    <source>
        <dbReference type="ARBA" id="ARBA00022741"/>
    </source>
</evidence>
<dbReference type="InterPro" id="IPR005225">
    <property type="entry name" value="Small_GTP-bd"/>
</dbReference>
<dbReference type="CDD" id="cd04164">
    <property type="entry name" value="trmE"/>
    <property type="match status" value="1"/>
</dbReference>
<feature type="binding site" evidence="7">
    <location>
        <begin position="233"/>
        <end position="238"/>
    </location>
    <ligand>
        <name>GTP</name>
        <dbReference type="ChEBI" id="CHEBI:37565"/>
    </ligand>
</feature>
<feature type="binding site" evidence="7">
    <location>
        <position position="88"/>
    </location>
    <ligand>
        <name>(6S)-5-formyl-5,6,7,8-tetrahydrofolate</name>
        <dbReference type="ChEBI" id="CHEBI:57457"/>
    </ligand>
</feature>
<keyword evidence="5 7" id="KW-0630">Potassium</keyword>
<evidence type="ECO:0000256" key="6">
    <source>
        <dbReference type="ARBA" id="ARBA00023134"/>
    </source>
</evidence>
<proteinExistence type="inferred from homology"/>
<comment type="function">
    <text evidence="7">Exhibits a very high intrinsic GTPase hydrolysis rate. Involved in the addition of a carboxymethylaminomethyl (cmnm) group at the wobble position (U34) of certain tRNAs, forming tRNA-cmnm(5)s(2)U34.</text>
</comment>
<dbReference type="SUPFAM" id="SSF52540">
    <property type="entry name" value="P-loop containing nucleoside triphosphate hydrolases"/>
    <property type="match status" value="1"/>
</dbReference>
<feature type="binding site" evidence="7">
    <location>
        <begin position="277"/>
        <end position="280"/>
    </location>
    <ligand>
        <name>GTP</name>
        <dbReference type="ChEBI" id="CHEBI:37565"/>
    </ligand>
</feature>
<dbReference type="PANTHER" id="PTHR42714">
    <property type="entry name" value="TRNA MODIFICATION GTPASE GTPBP3"/>
    <property type="match status" value="1"/>
</dbReference>
<dbReference type="SUPFAM" id="SSF116878">
    <property type="entry name" value="TrmE connector domain"/>
    <property type="match status" value="1"/>
</dbReference>
<feature type="binding site" evidence="7">
    <location>
        <position position="233"/>
    </location>
    <ligand>
        <name>K(+)</name>
        <dbReference type="ChEBI" id="CHEBI:29103"/>
    </ligand>
</feature>
<keyword evidence="2 7" id="KW-0819">tRNA processing</keyword>
<dbReference type="InterPro" id="IPR027417">
    <property type="entry name" value="P-loop_NTPase"/>
</dbReference>
<keyword evidence="7" id="KW-0963">Cytoplasm</keyword>
<dbReference type="EMBL" id="JAKEVY010000002">
    <property type="protein sequence ID" value="MCF1714287.1"/>
    <property type="molecule type" value="Genomic_DNA"/>
</dbReference>
<keyword evidence="6 7" id="KW-0342">GTP-binding</keyword>
<reference evidence="10 11" key="1">
    <citation type="submission" date="2022-01" db="EMBL/GenBank/DDBJ databases">
        <title>Flavihumibacter sp. nov., isolated from sediment of a river.</title>
        <authorList>
            <person name="Liu H."/>
        </authorList>
    </citation>
    <scope>NUCLEOTIDE SEQUENCE [LARGE SCALE GENOMIC DNA]</scope>
    <source>
        <strain evidence="10 11">RY-1</strain>
    </source>
</reference>
<feature type="binding site" evidence="7">
    <location>
        <begin position="252"/>
        <end position="258"/>
    </location>
    <ligand>
        <name>GTP</name>
        <dbReference type="ChEBI" id="CHEBI:37565"/>
    </ligand>
</feature>
<dbReference type="InterPro" id="IPR027368">
    <property type="entry name" value="MnmE_dom2"/>
</dbReference>
<dbReference type="Gene3D" id="3.30.1360.120">
    <property type="entry name" value="Probable tRNA modification gtpase trme, domain 1"/>
    <property type="match status" value="1"/>
</dbReference>
<evidence type="ECO:0000313" key="11">
    <source>
        <dbReference type="Proteomes" id="UP001200145"/>
    </source>
</evidence>
<feature type="binding site" evidence="7">
    <location>
        <position position="127"/>
    </location>
    <ligand>
        <name>(6S)-5-formyl-5,6,7,8-tetrahydrofolate</name>
        <dbReference type="ChEBI" id="CHEBI:57457"/>
    </ligand>
</feature>
<dbReference type="EC" id="3.6.-.-" evidence="7"/>
<protein>
    <recommendedName>
        <fullName evidence="7">tRNA modification GTPase MnmE</fullName>
        <ecNumber evidence="7">3.6.-.-</ecNumber>
    </recommendedName>
</protein>
<dbReference type="InterPro" id="IPR027266">
    <property type="entry name" value="TrmE/GcvT-like"/>
</dbReference>
<comment type="similarity">
    <text evidence="1 7 8">Belongs to the TRAFAC class TrmE-Era-EngA-EngB-Septin-like GTPase superfamily. TrmE GTPase family.</text>
</comment>
<feature type="domain" description="TrmE-type G" evidence="9">
    <location>
        <begin position="223"/>
        <end position="390"/>
    </location>
</feature>
<comment type="subcellular location">
    <subcellularLocation>
        <location evidence="7">Cytoplasm</location>
    </subcellularLocation>
</comment>
<feature type="binding site" evidence="7">
    <location>
        <position position="468"/>
    </location>
    <ligand>
        <name>(6S)-5-formyl-5,6,7,8-tetrahydrofolate</name>
        <dbReference type="ChEBI" id="CHEBI:57457"/>
    </ligand>
</feature>
<dbReference type="RefSeq" id="WP_234864821.1">
    <property type="nucleotide sequence ID" value="NZ_JAKEVY010000002.1"/>
</dbReference>
<dbReference type="PANTHER" id="PTHR42714:SF2">
    <property type="entry name" value="TRNA MODIFICATION GTPASE GTPBP3, MITOCHONDRIAL"/>
    <property type="match status" value="1"/>
</dbReference>
<feature type="binding site" evidence="7">
    <location>
        <position position="252"/>
    </location>
    <ligand>
        <name>K(+)</name>
        <dbReference type="ChEBI" id="CHEBI:29103"/>
    </ligand>
</feature>
<feature type="binding site" evidence="7">
    <location>
        <position position="258"/>
    </location>
    <ligand>
        <name>Mg(2+)</name>
        <dbReference type="ChEBI" id="CHEBI:18420"/>
    </ligand>
</feature>
<dbReference type="Gene3D" id="1.20.120.430">
    <property type="entry name" value="tRNA modification GTPase MnmE domain 2"/>
    <property type="match status" value="1"/>
</dbReference>
<dbReference type="CDD" id="cd14858">
    <property type="entry name" value="TrmE_N"/>
    <property type="match status" value="1"/>
</dbReference>
<dbReference type="InterPro" id="IPR006073">
    <property type="entry name" value="GTP-bd"/>
</dbReference>
<dbReference type="InterPro" id="IPR025867">
    <property type="entry name" value="MnmE_helical"/>
</dbReference>
<evidence type="ECO:0000256" key="8">
    <source>
        <dbReference type="RuleBase" id="RU003313"/>
    </source>
</evidence>
<evidence type="ECO:0000259" key="9">
    <source>
        <dbReference type="PROSITE" id="PS51709"/>
    </source>
</evidence>
<dbReference type="Pfam" id="PF01926">
    <property type="entry name" value="MMR_HSR1"/>
    <property type="match status" value="1"/>
</dbReference>
<dbReference type="NCBIfam" id="TIGR00450">
    <property type="entry name" value="mnmE_trmE_thdF"/>
    <property type="match status" value="1"/>
</dbReference>
<dbReference type="InterPro" id="IPR031168">
    <property type="entry name" value="G_TrmE"/>
</dbReference>
<dbReference type="InterPro" id="IPR018948">
    <property type="entry name" value="GTP-bd_TrmE_N"/>
</dbReference>
<evidence type="ECO:0000313" key="10">
    <source>
        <dbReference type="EMBL" id="MCF1714287.1"/>
    </source>
</evidence>
<gene>
    <name evidence="7 10" type="primary">mnmE</name>
    <name evidence="7" type="synonym">trmE</name>
    <name evidence="10" type="ORF">L0U88_06570</name>
</gene>
<keyword evidence="3 7" id="KW-0547">Nucleotide-binding</keyword>
<dbReference type="HAMAP" id="MF_00379">
    <property type="entry name" value="GTPase_MnmE"/>
    <property type="match status" value="1"/>
</dbReference>
<feature type="binding site" evidence="7">
    <location>
        <position position="237"/>
    </location>
    <ligand>
        <name>Mg(2+)</name>
        <dbReference type="ChEBI" id="CHEBI:18420"/>
    </ligand>
</feature>
<feature type="binding site" evidence="7">
    <location>
        <position position="257"/>
    </location>
    <ligand>
        <name>K(+)</name>
        <dbReference type="ChEBI" id="CHEBI:29103"/>
    </ligand>
</feature>
<organism evidence="10 11">
    <name type="scientific">Flavihumibacter fluminis</name>
    <dbReference type="NCBI Taxonomy" id="2909236"/>
    <lineage>
        <taxon>Bacteria</taxon>
        <taxon>Pseudomonadati</taxon>
        <taxon>Bacteroidota</taxon>
        <taxon>Chitinophagia</taxon>
        <taxon>Chitinophagales</taxon>
        <taxon>Chitinophagaceae</taxon>
        <taxon>Flavihumibacter</taxon>
    </lineage>
</organism>
<dbReference type="Pfam" id="PF10396">
    <property type="entry name" value="TrmE_N"/>
    <property type="match status" value="1"/>
</dbReference>
<comment type="cofactor">
    <cofactor evidence="7">
        <name>K(+)</name>
        <dbReference type="ChEBI" id="CHEBI:29103"/>
    </cofactor>
    <text evidence="7">Binds 1 potassium ion per subunit.</text>
</comment>
<dbReference type="Proteomes" id="UP001200145">
    <property type="component" value="Unassembled WGS sequence"/>
</dbReference>
<dbReference type="PROSITE" id="PS51709">
    <property type="entry name" value="G_TRME"/>
    <property type="match status" value="1"/>
</dbReference>
<feature type="binding site" evidence="7">
    <location>
        <position position="254"/>
    </location>
    <ligand>
        <name>K(+)</name>
        <dbReference type="ChEBI" id="CHEBI:29103"/>
    </ligand>
</feature>
<evidence type="ECO:0000256" key="5">
    <source>
        <dbReference type="ARBA" id="ARBA00022958"/>
    </source>
</evidence>
<sequence length="468" mass="51233">MKYSNPQWDDTIVALATPPGVGAIGVIRLSGPSAFGIVNQLFPSKDLEQQATHTAHVGLLKEKGEALDEVVVTLFKGPRSYTGEDVVEISGHGSPYVLQRILDACMRGGARLARPGEFTQRAFLHGKLDLAQAEAVADLIAANTAATQRNALHNIRGGFSAELKQLREQLISFSALIELELDFSQEDVEFADRSQLYALVTGAHERVSKLAASFQLGNVMKNGVSVAIIGKPNAGKSTLLNTLLNENRAIVSEIAGTTRDTIEEVLNIDGILFRFIDTAGIREHTADQIEQIGVEKSREKMQQADIVIYLFDVNTMAPVDLEQVQREFDAAGYKYLLVGNQIDKGEETALRTKFDRSAGQGVDSSRLLLISAKQGLHVELLKERLVDLVLGGQVSGDTTIVTNARHYHALQEILRSLMDIRNGLDNHLPGDLLALDIRRCLQYVGEITGEVSNEDLLDYIFSKFCIGK</sequence>
<comment type="subunit">
    <text evidence="7">Homodimer. Heterotetramer of two MnmE and two MnmG subunits.</text>
</comment>
<dbReference type="NCBIfam" id="TIGR00231">
    <property type="entry name" value="small_GTP"/>
    <property type="match status" value="1"/>
</dbReference>
<dbReference type="Pfam" id="PF12631">
    <property type="entry name" value="MnmE_helical"/>
    <property type="match status" value="1"/>
</dbReference>
<evidence type="ECO:0000256" key="1">
    <source>
        <dbReference type="ARBA" id="ARBA00011043"/>
    </source>
</evidence>
<comment type="caution">
    <text evidence="10">The sequence shown here is derived from an EMBL/GenBank/DDBJ whole genome shotgun (WGS) entry which is preliminary data.</text>
</comment>
<name>A0ABS9BFA6_9BACT</name>
<dbReference type="NCBIfam" id="NF003661">
    <property type="entry name" value="PRK05291.1-3"/>
    <property type="match status" value="1"/>
</dbReference>
<keyword evidence="4 7" id="KW-0460">Magnesium</keyword>
<evidence type="ECO:0000256" key="2">
    <source>
        <dbReference type="ARBA" id="ARBA00022694"/>
    </source>
</evidence>
<dbReference type="Gene3D" id="3.40.50.300">
    <property type="entry name" value="P-loop containing nucleotide triphosphate hydrolases"/>
    <property type="match status" value="1"/>
</dbReference>
<feature type="binding site" evidence="7">
    <location>
        <position position="28"/>
    </location>
    <ligand>
        <name>(6S)-5-formyl-5,6,7,8-tetrahydrofolate</name>
        <dbReference type="ChEBI" id="CHEBI:57457"/>
    </ligand>
</feature>
<keyword evidence="7" id="KW-0378">Hydrolase</keyword>
<accession>A0ABS9BFA6</accession>
<keyword evidence="11" id="KW-1185">Reference proteome</keyword>
<comment type="caution">
    <text evidence="7">Lacks conserved residue(s) required for the propagation of feature annotation.</text>
</comment>
<dbReference type="InterPro" id="IPR004520">
    <property type="entry name" value="GTPase_MnmE"/>
</dbReference>
<keyword evidence="7" id="KW-0479">Metal-binding</keyword>
<evidence type="ECO:0000256" key="7">
    <source>
        <dbReference type="HAMAP-Rule" id="MF_00379"/>
    </source>
</evidence>